<accession>A0ABN3JQV3</accession>
<evidence type="ECO:0000313" key="7">
    <source>
        <dbReference type="EMBL" id="GAA2435384.1"/>
    </source>
</evidence>
<gene>
    <name evidence="7" type="ORF">GCM10010191_57540</name>
</gene>
<feature type="domain" description="Chaplin" evidence="6">
    <location>
        <begin position="89"/>
        <end position="129"/>
    </location>
</feature>
<reference evidence="7 8" key="1">
    <citation type="journal article" date="2019" name="Int. J. Syst. Evol. Microbiol.">
        <title>The Global Catalogue of Microorganisms (GCM) 10K type strain sequencing project: providing services to taxonomists for standard genome sequencing and annotation.</title>
        <authorList>
            <consortium name="The Broad Institute Genomics Platform"/>
            <consortium name="The Broad Institute Genome Sequencing Center for Infectious Disease"/>
            <person name="Wu L."/>
            <person name="Ma J."/>
        </authorList>
    </citation>
    <scope>NUCLEOTIDE SEQUENCE [LARGE SCALE GENOMIC DNA]</scope>
    <source>
        <strain evidence="7 8">JCM 3325</strain>
    </source>
</reference>
<evidence type="ECO:0000256" key="3">
    <source>
        <dbReference type="ARBA" id="ARBA00023087"/>
    </source>
</evidence>
<evidence type="ECO:0000256" key="2">
    <source>
        <dbReference type="ARBA" id="ARBA00022889"/>
    </source>
</evidence>
<comment type="caution">
    <text evidence="7">The sequence shown here is derived from an EMBL/GenBank/DDBJ whole genome shotgun (WGS) entry which is preliminary data.</text>
</comment>
<keyword evidence="8" id="KW-1185">Reference proteome</keyword>
<feature type="signal peptide" evidence="5">
    <location>
        <begin position="1"/>
        <end position="32"/>
    </location>
</feature>
<feature type="region of interest" description="Disordered" evidence="4">
    <location>
        <begin position="84"/>
        <end position="104"/>
    </location>
</feature>
<keyword evidence="5" id="KW-0732">Signal</keyword>
<keyword evidence="3" id="KW-0034">Amyloid</keyword>
<feature type="domain" description="Chaplin" evidence="6">
    <location>
        <begin position="38"/>
        <end position="78"/>
    </location>
</feature>
<feature type="compositionally biased region" description="Basic and acidic residues" evidence="4">
    <location>
        <begin position="241"/>
        <end position="255"/>
    </location>
</feature>
<keyword evidence="2" id="KW-0130">Cell adhesion</keyword>
<dbReference type="InterPro" id="IPR005528">
    <property type="entry name" value="ChpA-H"/>
</dbReference>
<dbReference type="EMBL" id="BAAARW010000020">
    <property type="protein sequence ID" value="GAA2435384.1"/>
    <property type="molecule type" value="Genomic_DNA"/>
</dbReference>
<dbReference type="Proteomes" id="UP001501231">
    <property type="component" value="Unassembled WGS sequence"/>
</dbReference>
<keyword evidence="1" id="KW-0964">Secreted</keyword>
<sequence length="432" mass="43934">MRNWTNNIARTALVAAGLAMVGAGLGPGSATADITNGDYGAYSGNQLYAPDNTPINVCGNAVGIVSVAKAWCYGGAHVYHGKGNVTSGKHSIGSGNQTDRSDNTPINVCGNAIGVIGVAKAECRGGATVGEPNGGHGYSQHRTSAEGSGKAPAGALDGLPTGPLHGADPVRSVGDLAGSIGLPDRAPALPQPAPPAAPAPKAVPPAAKKPAKKPVKKAPVAKSPAAKKPLHVPSPVKLPSTKREQGTANQRRDVPDSDGLTRGMADTLGLPATEGLPDATGLPGAQGLTDSIMEGMALTTDVPTGQSARAKDPATLPAPAAKRFAVQNPPDPFDAVRDLVEALGVPVRPFEQVKVPTEDQADEQETQPQQPLQQQLQKQSQTQQPGRPPAQSPAKSDGGPRPDGDQQQKANKPTLPLEGLPINIGRGTPLSP</sequence>
<name>A0ABN3JQV3_9ACTN</name>
<feature type="compositionally biased region" description="Low complexity" evidence="4">
    <location>
        <begin position="217"/>
        <end position="227"/>
    </location>
</feature>
<evidence type="ECO:0000256" key="5">
    <source>
        <dbReference type="SAM" id="SignalP"/>
    </source>
</evidence>
<evidence type="ECO:0000259" key="6">
    <source>
        <dbReference type="PROSITE" id="PS51884"/>
    </source>
</evidence>
<feature type="compositionally biased region" description="Low complexity" evidence="4">
    <location>
        <begin position="366"/>
        <end position="384"/>
    </location>
</feature>
<evidence type="ECO:0000256" key="4">
    <source>
        <dbReference type="SAM" id="MobiDB-lite"/>
    </source>
</evidence>
<feature type="region of interest" description="Disordered" evidence="4">
    <location>
        <begin position="131"/>
        <end position="333"/>
    </location>
</feature>
<dbReference type="RefSeq" id="WP_344593073.1">
    <property type="nucleotide sequence ID" value="NZ_BAAARW010000020.1"/>
</dbReference>
<feature type="chain" id="PRO_5046026035" description="Chaplin domain-containing protein" evidence="5">
    <location>
        <begin position="33"/>
        <end position="432"/>
    </location>
</feature>
<protein>
    <recommendedName>
        <fullName evidence="6">Chaplin domain-containing protein</fullName>
    </recommendedName>
</protein>
<evidence type="ECO:0000313" key="8">
    <source>
        <dbReference type="Proteomes" id="UP001501231"/>
    </source>
</evidence>
<proteinExistence type="predicted"/>
<keyword evidence="1" id="KW-0134">Cell wall</keyword>
<feature type="region of interest" description="Disordered" evidence="4">
    <location>
        <begin position="351"/>
        <end position="432"/>
    </location>
</feature>
<dbReference type="PROSITE" id="PS51884">
    <property type="entry name" value="CHAPLIN"/>
    <property type="match status" value="2"/>
</dbReference>
<evidence type="ECO:0000256" key="1">
    <source>
        <dbReference type="ARBA" id="ARBA00022512"/>
    </source>
</evidence>
<dbReference type="Pfam" id="PF03777">
    <property type="entry name" value="ChpA-C"/>
    <property type="match status" value="2"/>
</dbReference>
<organism evidence="7 8">
    <name type="scientific">Actinomadura vinacea</name>
    <dbReference type="NCBI Taxonomy" id="115336"/>
    <lineage>
        <taxon>Bacteria</taxon>
        <taxon>Bacillati</taxon>
        <taxon>Actinomycetota</taxon>
        <taxon>Actinomycetes</taxon>
        <taxon>Streptosporangiales</taxon>
        <taxon>Thermomonosporaceae</taxon>
        <taxon>Actinomadura</taxon>
    </lineage>
</organism>
<feature type="compositionally biased region" description="Pro residues" evidence="4">
    <location>
        <begin position="189"/>
        <end position="203"/>
    </location>
</feature>